<proteinExistence type="predicted"/>
<accession>A0A915KUG0</accession>
<dbReference type="AlphaFoldDB" id="A0A915KUG0"/>
<sequence>MKKGPQTYIHSTYEETPKIFRRIAPDFIILCDTIFLQIGCSYGIPLLDVYMGSQKETLNRT</sequence>
<name>A0A915KUG0_ROMCU</name>
<keyword evidence="1" id="KW-1185">Reference proteome</keyword>
<evidence type="ECO:0000313" key="1">
    <source>
        <dbReference type="Proteomes" id="UP000887565"/>
    </source>
</evidence>
<protein>
    <submittedName>
        <fullName evidence="2">Uncharacterized protein</fullName>
    </submittedName>
</protein>
<organism evidence="1 2">
    <name type="scientific">Romanomermis culicivorax</name>
    <name type="common">Nematode worm</name>
    <dbReference type="NCBI Taxonomy" id="13658"/>
    <lineage>
        <taxon>Eukaryota</taxon>
        <taxon>Metazoa</taxon>
        <taxon>Ecdysozoa</taxon>
        <taxon>Nematoda</taxon>
        <taxon>Enoplea</taxon>
        <taxon>Dorylaimia</taxon>
        <taxon>Mermithida</taxon>
        <taxon>Mermithoidea</taxon>
        <taxon>Mermithidae</taxon>
        <taxon>Romanomermis</taxon>
    </lineage>
</organism>
<reference evidence="2" key="1">
    <citation type="submission" date="2022-11" db="UniProtKB">
        <authorList>
            <consortium name="WormBaseParasite"/>
        </authorList>
    </citation>
    <scope>IDENTIFICATION</scope>
</reference>
<evidence type="ECO:0000313" key="2">
    <source>
        <dbReference type="WBParaSite" id="nRc.2.0.1.t41218-RA"/>
    </source>
</evidence>
<dbReference type="WBParaSite" id="nRc.2.0.1.t41218-RA">
    <property type="protein sequence ID" value="nRc.2.0.1.t41218-RA"/>
    <property type="gene ID" value="nRc.2.0.1.g41218"/>
</dbReference>
<dbReference type="Proteomes" id="UP000887565">
    <property type="component" value="Unplaced"/>
</dbReference>